<organism evidence="3 4">
    <name type="scientific">Aspergillus keveii</name>
    <dbReference type="NCBI Taxonomy" id="714993"/>
    <lineage>
        <taxon>Eukaryota</taxon>
        <taxon>Fungi</taxon>
        <taxon>Dikarya</taxon>
        <taxon>Ascomycota</taxon>
        <taxon>Pezizomycotina</taxon>
        <taxon>Eurotiomycetes</taxon>
        <taxon>Eurotiomycetidae</taxon>
        <taxon>Eurotiales</taxon>
        <taxon>Aspergillaceae</taxon>
        <taxon>Aspergillus</taxon>
        <taxon>Aspergillus subgen. Nidulantes</taxon>
    </lineage>
</organism>
<keyword evidence="4" id="KW-1185">Reference proteome</keyword>
<feature type="compositionally biased region" description="Polar residues" evidence="1">
    <location>
        <begin position="30"/>
        <end position="40"/>
    </location>
</feature>
<keyword evidence="2" id="KW-0812">Transmembrane</keyword>
<evidence type="ECO:0000313" key="4">
    <source>
        <dbReference type="Proteomes" id="UP001610563"/>
    </source>
</evidence>
<evidence type="ECO:0000256" key="1">
    <source>
        <dbReference type="SAM" id="MobiDB-lite"/>
    </source>
</evidence>
<accession>A0ABR4FKP3</accession>
<dbReference type="Proteomes" id="UP001610563">
    <property type="component" value="Unassembled WGS sequence"/>
</dbReference>
<feature type="region of interest" description="Disordered" evidence="1">
    <location>
        <begin position="1"/>
        <end position="40"/>
    </location>
</feature>
<sequence>MVFGRAPKGSDTGHTRSSSSFHGHPVANSAPESGSSSTNLEPKNELFNVYPGSWGLATEDELRRSRFITTFIYVVQIFVARRGLWLEEKSGDSLLGWIGSSVNQYCLAFVALAFVLLSRILQSNLRIFRAPSNLPQRDIMAIERVVRRYYFRQSGAPLRGRNCFSRGFRTWSL</sequence>
<evidence type="ECO:0000256" key="2">
    <source>
        <dbReference type="SAM" id="Phobius"/>
    </source>
</evidence>
<dbReference type="EMBL" id="JBFTWV010000209">
    <property type="protein sequence ID" value="KAL2783834.1"/>
    <property type="molecule type" value="Genomic_DNA"/>
</dbReference>
<feature type="transmembrane region" description="Helical" evidence="2">
    <location>
        <begin position="97"/>
        <end position="117"/>
    </location>
</feature>
<proteinExistence type="predicted"/>
<keyword evidence="2" id="KW-1133">Transmembrane helix</keyword>
<gene>
    <name evidence="3" type="ORF">BJX66DRAFT_344595</name>
</gene>
<keyword evidence="2" id="KW-0472">Membrane</keyword>
<name>A0ABR4FKP3_9EURO</name>
<reference evidence="3 4" key="1">
    <citation type="submission" date="2024-07" db="EMBL/GenBank/DDBJ databases">
        <title>Section-level genome sequencing and comparative genomics of Aspergillus sections Usti and Cavernicolus.</title>
        <authorList>
            <consortium name="Lawrence Berkeley National Laboratory"/>
            <person name="Nybo J.L."/>
            <person name="Vesth T.C."/>
            <person name="Theobald S."/>
            <person name="Frisvad J.C."/>
            <person name="Larsen T.O."/>
            <person name="Kjaerboelling I."/>
            <person name="Rothschild-Mancinelli K."/>
            <person name="Lyhne E.K."/>
            <person name="Kogle M.E."/>
            <person name="Barry K."/>
            <person name="Clum A."/>
            <person name="Na H."/>
            <person name="Ledsgaard L."/>
            <person name="Lin J."/>
            <person name="Lipzen A."/>
            <person name="Kuo A."/>
            <person name="Riley R."/>
            <person name="Mondo S."/>
            <person name="Labutti K."/>
            <person name="Haridas S."/>
            <person name="Pangalinan J."/>
            <person name="Salamov A.A."/>
            <person name="Simmons B.A."/>
            <person name="Magnuson J.K."/>
            <person name="Chen J."/>
            <person name="Drula E."/>
            <person name="Henrissat B."/>
            <person name="Wiebenga A."/>
            <person name="Lubbers R.J."/>
            <person name="Gomes A.C."/>
            <person name="Makela M.R."/>
            <person name="Stajich J."/>
            <person name="Grigoriev I.V."/>
            <person name="Mortensen U.H."/>
            <person name="De Vries R.P."/>
            <person name="Baker S.E."/>
            <person name="Andersen M.R."/>
        </authorList>
    </citation>
    <scope>NUCLEOTIDE SEQUENCE [LARGE SCALE GENOMIC DNA]</scope>
    <source>
        <strain evidence="3 4">CBS 209.92</strain>
    </source>
</reference>
<evidence type="ECO:0000313" key="3">
    <source>
        <dbReference type="EMBL" id="KAL2783834.1"/>
    </source>
</evidence>
<feature type="transmembrane region" description="Helical" evidence="2">
    <location>
        <begin position="67"/>
        <end position="85"/>
    </location>
</feature>
<protein>
    <submittedName>
        <fullName evidence="3">Uncharacterized protein</fullName>
    </submittedName>
</protein>
<comment type="caution">
    <text evidence="3">The sequence shown here is derived from an EMBL/GenBank/DDBJ whole genome shotgun (WGS) entry which is preliminary data.</text>
</comment>